<feature type="transmembrane region" description="Helical" evidence="2">
    <location>
        <begin position="202"/>
        <end position="226"/>
    </location>
</feature>
<evidence type="ECO:0000313" key="3">
    <source>
        <dbReference type="EMBL" id="KAK4526208.1"/>
    </source>
</evidence>
<keyword evidence="2" id="KW-0472">Membrane</keyword>
<name>A0AAV9IFU0_9RHOD</name>
<dbReference type="Proteomes" id="UP001300502">
    <property type="component" value="Unassembled WGS sequence"/>
</dbReference>
<keyword evidence="4" id="KW-1185">Reference proteome</keyword>
<gene>
    <name evidence="3" type="ORF">GAYE_SCF20G4122</name>
</gene>
<organism evidence="3 4">
    <name type="scientific">Galdieria yellowstonensis</name>
    <dbReference type="NCBI Taxonomy" id="3028027"/>
    <lineage>
        <taxon>Eukaryota</taxon>
        <taxon>Rhodophyta</taxon>
        <taxon>Bangiophyceae</taxon>
        <taxon>Galdieriales</taxon>
        <taxon>Galdieriaceae</taxon>
        <taxon>Galdieria</taxon>
    </lineage>
</organism>
<feature type="compositionally biased region" description="Low complexity" evidence="1">
    <location>
        <begin position="113"/>
        <end position="124"/>
    </location>
</feature>
<evidence type="ECO:0000256" key="2">
    <source>
        <dbReference type="SAM" id="Phobius"/>
    </source>
</evidence>
<comment type="caution">
    <text evidence="3">The sequence shown here is derived from an EMBL/GenBank/DDBJ whole genome shotgun (WGS) entry which is preliminary data.</text>
</comment>
<feature type="region of interest" description="Disordered" evidence="1">
    <location>
        <begin position="77"/>
        <end position="145"/>
    </location>
</feature>
<evidence type="ECO:0000313" key="4">
    <source>
        <dbReference type="Proteomes" id="UP001300502"/>
    </source>
</evidence>
<feature type="transmembrane region" description="Helical" evidence="2">
    <location>
        <begin position="246"/>
        <end position="265"/>
    </location>
</feature>
<evidence type="ECO:0000256" key="1">
    <source>
        <dbReference type="SAM" id="MobiDB-lite"/>
    </source>
</evidence>
<proteinExistence type="predicted"/>
<keyword evidence="2" id="KW-0812">Transmembrane</keyword>
<dbReference type="AlphaFoldDB" id="A0AAV9IFU0"/>
<reference evidence="3 4" key="1">
    <citation type="submission" date="2022-07" db="EMBL/GenBank/DDBJ databases">
        <title>Genome-wide signatures of adaptation to extreme environments.</title>
        <authorList>
            <person name="Cho C.H."/>
            <person name="Yoon H.S."/>
        </authorList>
    </citation>
    <scope>NUCLEOTIDE SEQUENCE [LARGE SCALE GENOMIC DNA]</scope>
    <source>
        <strain evidence="3 4">108.79 E11</strain>
    </source>
</reference>
<feature type="compositionally biased region" description="Basic residues" evidence="1">
    <location>
        <begin position="81"/>
        <end position="95"/>
    </location>
</feature>
<dbReference type="EMBL" id="JANCYU010000037">
    <property type="protein sequence ID" value="KAK4526208.1"/>
    <property type="molecule type" value="Genomic_DNA"/>
</dbReference>
<feature type="transmembrane region" description="Helical" evidence="2">
    <location>
        <begin position="272"/>
        <end position="290"/>
    </location>
</feature>
<protein>
    <submittedName>
        <fullName evidence="3">Uncharacterized protein</fullName>
    </submittedName>
</protein>
<keyword evidence="2" id="KW-1133">Transmembrane helix</keyword>
<sequence length="316" mass="35866">MERVGGFCGSSRILLCNRFWLDRKKTNGLKQRFYLRNQGCGSHNCFHTFYWLLPIFRTTQGTRTSILSYGLSRLSMSGANNKRKKNTGSKNKKPNNSKGSEKKKETVFRGPLSSEYYSSSQSEYPNGSNKENKEESSSTTDASSLVEDSIKTLTENFKKRRDEFVQNLERDPNYGLKRLDEDNSYDWAAALIGKGSASKKGFFMLPYLQSGHIVCLAVVLLCTFVYYPGFYLTELPESTRQVLRKALAITFFVNGILAAFAGWEAKRRNQPIVLWITKCMLLGGLALNELQQNVPLTMKSPKQDSLLPTNMMNRKS</sequence>
<accession>A0AAV9IFU0</accession>